<sequence>MDLRIKVSKVENVTCWREGKKVEGSLHLTAHHIIFRYPLPPSESKPESKPRFGESWLTYPMISYCTYRPTPPASPHPPSIRLRCRDFTFVSFHFLTDAEARSVYDSVKALTCKLGRLDKLYAFSYIPHGPEKLIDGWRLYDPRKEFARQGISEKSGDKGWRFTTINSDYSYSPTYPAVLVVPSAISDSVLKYGAKYRSRCRIPALTYFHPINNCTITRSSQPMRSYKEHRNVQDERLVAAICATTKNTKLPTIGTSNSASTTDLSTKDALSDAQNDSDDSTLPVGTPPDQTSFADVDLVEDEAIRKAREYEDAIEARAEDPSERKIYGAQQNNLIVDARPRLNALAMQGLGRGSEKMDNYRCCSKVYLNIENIHVMRNSLEAVINLIKDSDISPLPLNQDQLSKTKWLNHIANMIDGVGIIARTIGIHHSHVLIHCSDGWDRTSQLSALSQLCLDPYFRTIDGFTTLVEKDWLSFGHMFRHRCGPLGSEKWFEIENERVSNTAVSENGAPIPSAGSGNNTFENALSRATGFFRGSSGVGSTNGSSESESEPFKFKAGHPTGEDLTDKKLITDAGEVSPMFQQFLDGVYQLQYQHPTRFEFNERFLRRLLYHLYSCQYGTFLFDNEFERQSSKAKTRTHSVWNYFLSRRKEFTNPTYDPEIDDHVPGKERLIFPRKEETRWWAEGFGRKDSEMNGIVPGAPQLSVQDINAPVLAGVETADFIETTPQQASSISRGTTPQPRAFTPNPTYSSHLQTETTPRLVSDTSTPTAQKVESVASTASPQPKTGSALTAGLAALGISGALNSRSSSSHSRNRSTGNAVAAGNPFGDGDPLGVTNGEGFGQMEEMK</sequence>
<feature type="region of interest" description="Disordered" evidence="4">
    <location>
        <begin position="536"/>
        <end position="558"/>
    </location>
</feature>
<feature type="binding site" evidence="3">
    <location>
        <begin position="436"/>
        <end position="442"/>
    </location>
    <ligand>
        <name>substrate</name>
    </ligand>
</feature>
<dbReference type="Gene3D" id="2.30.29.30">
    <property type="entry name" value="Pleckstrin-homology domain (PH domain)/Phosphotyrosine-binding domain (PTB)"/>
    <property type="match status" value="1"/>
</dbReference>
<comment type="caution">
    <text evidence="6">The sequence shown here is derived from an EMBL/GenBank/DDBJ whole genome shotgun (WGS) entry which is preliminary data.</text>
</comment>
<feature type="region of interest" description="Disordered" evidence="4">
    <location>
        <begin position="724"/>
        <end position="787"/>
    </location>
</feature>
<dbReference type="InterPro" id="IPR030564">
    <property type="entry name" value="Myotubularin"/>
</dbReference>
<feature type="region of interest" description="Disordered" evidence="4">
    <location>
        <begin position="802"/>
        <end position="847"/>
    </location>
</feature>
<dbReference type="GO" id="GO:0005737">
    <property type="term" value="C:cytoplasm"/>
    <property type="evidence" value="ECO:0007669"/>
    <property type="project" value="TreeGrafter"/>
</dbReference>
<dbReference type="SUPFAM" id="SSF52799">
    <property type="entry name" value="(Phosphotyrosine protein) phosphatases II"/>
    <property type="match status" value="1"/>
</dbReference>
<evidence type="ECO:0000256" key="3">
    <source>
        <dbReference type="PIRSR" id="PIRSR630564-2"/>
    </source>
</evidence>
<proteinExistence type="inferred from homology"/>
<dbReference type="Pfam" id="PF06602">
    <property type="entry name" value="Myotub-related"/>
    <property type="match status" value="1"/>
</dbReference>
<keyword evidence="7" id="KW-1185">Reference proteome</keyword>
<comment type="similarity">
    <text evidence="1">Belongs to the protein-tyrosine phosphatase family. Non-receptor class myotubularin subfamily.</text>
</comment>
<dbReference type="PROSITE" id="PS00383">
    <property type="entry name" value="TYR_PHOSPHATASE_1"/>
    <property type="match status" value="1"/>
</dbReference>
<dbReference type="GO" id="GO:0046856">
    <property type="term" value="P:phosphatidylinositol dephosphorylation"/>
    <property type="evidence" value="ECO:0007669"/>
    <property type="project" value="TreeGrafter"/>
</dbReference>
<dbReference type="InterPro" id="IPR011993">
    <property type="entry name" value="PH-like_dom_sf"/>
</dbReference>
<evidence type="ECO:0000313" key="6">
    <source>
        <dbReference type="EMBL" id="KAF2428766.1"/>
    </source>
</evidence>
<dbReference type="InterPro" id="IPR010569">
    <property type="entry name" value="Myotubularin-like_Pase_dom"/>
</dbReference>
<dbReference type="GO" id="GO:0016020">
    <property type="term" value="C:membrane"/>
    <property type="evidence" value="ECO:0007669"/>
    <property type="project" value="TreeGrafter"/>
</dbReference>
<protein>
    <submittedName>
        <fullName evidence="6">Phosphatases II</fullName>
    </submittedName>
</protein>
<feature type="compositionally biased region" description="Polar residues" evidence="4">
    <location>
        <begin position="724"/>
        <end position="784"/>
    </location>
</feature>
<dbReference type="Pfam" id="PF21098">
    <property type="entry name" value="PH-GRAM_MTMR6-like"/>
    <property type="match status" value="1"/>
</dbReference>
<dbReference type="Proteomes" id="UP000800235">
    <property type="component" value="Unassembled WGS sequence"/>
</dbReference>
<feature type="binding site" evidence="3">
    <location>
        <begin position="372"/>
        <end position="373"/>
    </location>
    <ligand>
        <name>substrate</name>
    </ligand>
</feature>
<evidence type="ECO:0000259" key="5">
    <source>
        <dbReference type="PROSITE" id="PS51339"/>
    </source>
</evidence>
<feature type="region of interest" description="Disordered" evidence="4">
    <location>
        <begin position="251"/>
        <end position="292"/>
    </location>
</feature>
<reference evidence="6" key="1">
    <citation type="journal article" date="2020" name="Stud. Mycol.">
        <title>101 Dothideomycetes genomes: a test case for predicting lifestyles and emergence of pathogens.</title>
        <authorList>
            <person name="Haridas S."/>
            <person name="Albert R."/>
            <person name="Binder M."/>
            <person name="Bloem J."/>
            <person name="Labutti K."/>
            <person name="Salamov A."/>
            <person name="Andreopoulos B."/>
            <person name="Baker S."/>
            <person name="Barry K."/>
            <person name="Bills G."/>
            <person name="Bluhm B."/>
            <person name="Cannon C."/>
            <person name="Castanera R."/>
            <person name="Culley D."/>
            <person name="Daum C."/>
            <person name="Ezra D."/>
            <person name="Gonzalez J."/>
            <person name="Henrissat B."/>
            <person name="Kuo A."/>
            <person name="Liang C."/>
            <person name="Lipzen A."/>
            <person name="Lutzoni F."/>
            <person name="Magnuson J."/>
            <person name="Mondo S."/>
            <person name="Nolan M."/>
            <person name="Ohm R."/>
            <person name="Pangilinan J."/>
            <person name="Park H.-J."/>
            <person name="Ramirez L."/>
            <person name="Alfaro M."/>
            <person name="Sun H."/>
            <person name="Tritt A."/>
            <person name="Yoshinaga Y."/>
            <person name="Zwiers L.-H."/>
            <person name="Turgeon B."/>
            <person name="Goodwin S."/>
            <person name="Spatafora J."/>
            <person name="Crous P."/>
            <person name="Grigoriev I."/>
        </authorList>
    </citation>
    <scope>NUCLEOTIDE SEQUENCE</scope>
    <source>
        <strain evidence="6">CBS 130266</strain>
    </source>
</reference>
<feature type="compositionally biased region" description="Low complexity" evidence="4">
    <location>
        <begin position="536"/>
        <end position="546"/>
    </location>
</feature>
<dbReference type="SUPFAM" id="SSF50729">
    <property type="entry name" value="PH domain-like"/>
    <property type="match status" value="1"/>
</dbReference>
<dbReference type="AlphaFoldDB" id="A0A9P4TX16"/>
<name>A0A9P4TX16_9PEZI</name>
<dbReference type="EMBL" id="MU007053">
    <property type="protein sequence ID" value="KAF2428766.1"/>
    <property type="molecule type" value="Genomic_DNA"/>
</dbReference>
<dbReference type="InterPro" id="IPR048994">
    <property type="entry name" value="PH-GRAM_MTMR6-9"/>
</dbReference>
<dbReference type="PANTHER" id="PTHR10807:SF128">
    <property type="entry name" value="PHOSPHATIDYLINOSITOL-3,5-BISPHOSPHATE 3-PHOSPHATASE"/>
    <property type="match status" value="1"/>
</dbReference>
<evidence type="ECO:0000256" key="4">
    <source>
        <dbReference type="SAM" id="MobiDB-lite"/>
    </source>
</evidence>
<accession>A0A9P4TX16</accession>
<dbReference type="PANTHER" id="PTHR10807">
    <property type="entry name" value="MYOTUBULARIN-RELATED"/>
    <property type="match status" value="1"/>
</dbReference>
<dbReference type="OrthoDB" id="271628at2759"/>
<organism evidence="6 7">
    <name type="scientific">Tothia fuscella</name>
    <dbReference type="NCBI Taxonomy" id="1048955"/>
    <lineage>
        <taxon>Eukaryota</taxon>
        <taxon>Fungi</taxon>
        <taxon>Dikarya</taxon>
        <taxon>Ascomycota</taxon>
        <taxon>Pezizomycotina</taxon>
        <taxon>Dothideomycetes</taxon>
        <taxon>Pleosporomycetidae</taxon>
        <taxon>Venturiales</taxon>
        <taxon>Cylindrosympodiaceae</taxon>
        <taxon>Tothia</taxon>
    </lineage>
</organism>
<dbReference type="InterPro" id="IPR016130">
    <property type="entry name" value="Tyr_Pase_AS"/>
</dbReference>
<dbReference type="InterPro" id="IPR029021">
    <property type="entry name" value="Prot-tyrosine_phosphatase-like"/>
</dbReference>
<evidence type="ECO:0000256" key="1">
    <source>
        <dbReference type="ARBA" id="ARBA00007471"/>
    </source>
</evidence>
<feature type="compositionally biased region" description="Polar residues" evidence="4">
    <location>
        <begin position="251"/>
        <end position="264"/>
    </location>
</feature>
<feature type="domain" description="Myotubularin phosphatase" evidence="5">
    <location>
        <begin position="136"/>
        <end position="685"/>
    </location>
</feature>
<evidence type="ECO:0000256" key="2">
    <source>
        <dbReference type="PIRSR" id="PIRSR630564-1"/>
    </source>
</evidence>
<dbReference type="GO" id="GO:0004438">
    <property type="term" value="F:phosphatidylinositol-3-phosphate phosphatase activity"/>
    <property type="evidence" value="ECO:0007669"/>
    <property type="project" value="TreeGrafter"/>
</dbReference>
<gene>
    <name evidence="6" type="ORF">EJ08DRAFT_319066</name>
</gene>
<feature type="active site" description="Phosphocysteine intermediate" evidence="2">
    <location>
        <position position="436"/>
    </location>
</feature>
<dbReference type="PROSITE" id="PS51339">
    <property type="entry name" value="PPASE_MYOTUBULARIN"/>
    <property type="match status" value="1"/>
</dbReference>
<evidence type="ECO:0000313" key="7">
    <source>
        <dbReference type="Proteomes" id="UP000800235"/>
    </source>
</evidence>